<dbReference type="PROSITE" id="PS51800">
    <property type="entry name" value="ZF_CHHC_U11_48K"/>
    <property type="match status" value="1"/>
</dbReference>
<accession>A0AAE9WDH3</accession>
<name>A0AAE9WDH3_9SCHI</name>
<evidence type="ECO:0000256" key="9">
    <source>
        <dbReference type="ARBA" id="ARBA00022723"/>
    </source>
</evidence>
<dbReference type="GeneID" id="80875843"/>
<evidence type="ECO:0000313" key="17">
    <source>
        <dbReference type="EMBL" id="WBW72698.1"/>
    </source>
</evidence>
<keyword evidence="9 15" id="KW-0479">Metal-binding</keyword>
<dbReference type="GO" id="GO:0030488">
    <property type="term" value="P:tRNA methylation"/>
    <property type="evidence" value="ECO:0007669"/>
    <property type="project" value="InterPro"/>
</dbReference>
<evidence type="ECO:0000256" key="13">
    <source>
        <dbReference type="ARBA" id="ARBA00048635"/>
    </source>
</evidence>
<evidence type="ECO:0000256" key="6">
    <source>
        <dbReference type="ARBA" id="ARBA00022679"/>
    </source>
</evidence>
<keyword evidence="5 15" id="KW-0489">Methyltransferase</keyword>
<dbReference type="EC" id="2.1.1.225" evidence="3 15"/>
<evidence type="ECO:0000256" key="5">
    <source>
        <dbReference type="ARBA" id="ARBA00022603"/>
    </source>
</evidence>
<evidence type="ECO:0000256" key="2">
    <source>
        <dbReference type="ARBA" id="ARBA00005265"/>
    </source>
</evidence>
<comment type="catalytic activity">
    <reaction evidence="14 15">
        <text>adenosine(4) in tRNA(His) + S-adenosyl-L-methionine = 2'-O-methyladenosine(4) in tRNA(His) + S-adenosyl-L-homocysteine + H(+)</text>
        <dbReference type="Rhea" id="RHEA:43196"/>
        <dbReference type="Rhea" id="RHEA-COMP:10401"/>
        <dbReference type="Rhea" id="RHEA-COMP:10402"/>
        <dbReference type="ChEBI" id="CHEBI:15378"/>
        <dbReference type="ChEBI" id="CHEBI:57856"/>
        <dbReference type="ChEBI" id="CHEBI:59789"/>
        <dbReference type="ChEBI" id="CHEBI:74411"/>
        <dbReference type="ChEBI" id="CHEBI:74477"/>
        <dbReference type="EC" id="2.1.1.225"/>
    </reaction>
</comment>
<comment type="function">
    <text evidence="1 15">tRNA methylase which 2'-O-methylates cytidine(4) in tRNA(Pro) and tRNA(Gly)(GCC), and adenosine(4) in tRNA(His).</text>
</comment>
<keyword evidence="6 15" id="KW-0808">Transferase</keyword>
<sequence>MGFKTKQKDFTEEDLEQIPCLLDPKHTIARHRMSYHLKRCNARPIQRTEPYYHQDLNLDPLDDDSKQYQFELSQLSKEEIHEWIDLFMHVGNSLPLPETEVLFHPVMHARWSECKNKKHAVQQASLLGHMDKASFFEAPESVYFEFGAGRGELSRYVHHCQPKRNVYILIDRDSNRLKHDSRIIKDSQIYGWSIPEVVRCKIDIKDFRIQHFADQKVHNESGTEKPQFAYSKHLCGAATDLTLNSIRNSSMRAVLIALCCHHHCRWEALSSHSRLQLEKWGIRGVKAFQVLRQMTGWGINSLRENMQASGGADTHYSGLTHEERVQIGLKCKHIINTLRKLDCERLGYNTRLVYYVNSDVTLENVALLARKK</sequence>
<dbReference type="AlphaFoldDB" id="A0AAE9WDH3"/>
<comment type="catalytic activity">
    <reaction evidence="12 15">
        <text>cytidine(4) in tRNA(Pro) + S-adenosyl-L-methionine = 2'-O-methylcytidine(4) in tRNA(Pro) + S-adenosyl-L-homocysteine + H(+)</text>
        <dbReference type="Rhea" id="RHEA:32767"/>
        <dbReference type="Rhea" id="RHEA-COMP:10397"/>
        <dbReference type="Rhea" id="RHEA-COMP:10398"/>
        <dbReference type="ChEBI" id="CHEBI:15378"/>
        <dbReference type="ChEBI" id="CHEBI:57856"/>
        <dbReference type="ChEBI" id="CHEBI:59789"/>
        <dbReference type="ChEBI" id="CHEBI:74495"/>
        <dbReference type="ChEBI" id="CHEBI:82748"/>
        <dbReference type="EC" id="2.1.1.225"/>
    </reaction>
</comment>
<evidence type="ECO:0000256" key="1">
    <source>
        <dbReference type="ARBA" id="ARBA00002267"/>
    </source>
</evidence>
<proteinExistence type="inferred from homology"/>
<evidence type="ECO:0000256" key="8">
    <source>
        <dbReference type="ARBA" id="ARBA00022694"/>
    </source>
</evidence>
<dbReference type="KEGG" id="som:SOMG_02362"/>
<comment type="catalytic activity">
    <reaction evidence="13 15">
        <text>cytidine(4) in tRNA(Gly)(GCC) + S-adenosyl-L-methionine = 2'-O-methylcytidine(4) in tRNA(Gly)(GCC) + S-adenosyl-L-homocysteine + H(+)</text>
        <dbReference type="Rhea" id="RHEA:43192"/>
        <dbReference type="Rhea" id="RHEA-COMP:10399"/>
        <dbReference type="Rhea" id="RHEA-COMP:10400"/>
        <dbReference type="ChEBI" id="CHEBI:15378"/>
        <dbReference type="ChEBI" id="CHEBI:57856"/>
        <dbReference type="ChEBI" id="CHEBI:59789"/>
        <dbReference type="ChEBI" id="CHEBI:74495"/>
        <dbReference type="ChEBI" id="CHEBI:82748"/>
        <dbReference type="EC" id="2.1.1.225"/>
    </reaction>
</comment>
<dbReference type="GO" id="GO:0008270">
    <property type="term" value="F:zinc ion binding"/>
    <property type="evidence" value="ECO:0007669"/>
    <property type="project" value="UniProtKB-KW"/>
</dbReference>
<evidence type="ECO:0000256" key="7">
    <source>
        <dbReference type="ARBA" id="ARBA00022691"/>
    </source>
</evidence>
<dbReference type="Pfam" id="PF05206">
    <property type="entry name" value="TRM13"/>
    <property type="match status" value="1"/>
</dbReference>
<feature type="domain" description="CHHC U11-48K-type" evidence="16">
    <location>
        <begin position="17"/>
        <end position="44"/>
    </location>
</feature>
<dbReference type="InterPro" id="IPR022776">
    <property type="entry name" value="TRM13/UPF0224_CHHC_Znf_dom"/>
</dbReference>
<evidence type="ECO:0000256" key="10">
    <source>
        <dbReference type="ARBA" id="ARBA00022771"/>
    </source>
</evidence>
<keyword evidence="11 15" id="KW-0862">Zinc</keyword>
<evidence type="ECO:0000256" key="11">
    <source>
        <dbReference type="ARBA" id="ARBA00022833"/>
    </source>
</evidence>
<dbReference type="PANTHER" id="PTHR12998">
    <property type="entry name" value="TRNA:M(4)X MODIFICATION ENZYME TRM13 HOMOLOG"/>
    <property type="match status" value="1"/>
</dbReference>
<dbReference type="RefSeq" id="XP_056036941.1">
    <property type="nucleotide sequence ID" value="XM_056181154.1"/>
</dbReference>
<evidence type="ECO:0000256" key="12">
    <source>
        <dbReference type="ARBA" id="ARBA00048165"/>
    </source>
</evidence>
<evidence type="ECO:0000256" key="15">
    <source>
        <dbReference type="RuleBase" id="RU367103"/>
    </source>
</evidence>
<dbReference type="GO" id="GO:0106050">
    <property type="term" value="F:tRNA 2'-O-methyltransferase activity"/>
    <property type="evidence" value="ECO:0007669"/>
    <property type="project" value="UniProtKB-UniRule"/>
</dbReference>
<dbReference type="EMBL" id="CP115611">
    <property type="protein sequence ID" value="WBW72698.1"/>
    <property type="molecule type" value="Genomic_DNA"/>
</dbReference>
<dbReference type="Pfam" id="PF05253">
    <property type="entry name" value="zf-U11-48K"/>
    <property type="match status" value="1"/>
</dbReference>
<keyword evidence="10 15" id="KW-0863">Zinc-finger</keyword>
<dbReference type="InterPro" id="IPR007871">
    <property type="entry name" value="Methyltransferase_TRM13"/>
</dbReference>
<comment type="similarity">
    <text evidence="2 15">Belongs to the methyltransferase TRM13 family.</text>
</comment>
<keyword evidence="18" id="KW-1185">Reference proteome</keyword>
<protein>
    <recommendedName>
        <fullName evidence="4 15">tRNA:m(4)X modification enzyme TRM13</fullName>
        <ecNumber evidence="3 15">2.1.1.225</ecNumber>
    </recommendedName>
</protein>
<dbReference type="InterPro" id="IPR039044">
    <property type="entry name" value="Trm13"/>
</dbReference>
<evidence type="ECO:0000256" key="14">
    <source>
        <dbReference type="ARBA" id="ARBA00049393"/>
    </source>
</evidence>
<dbReference type="PANTHER" id="PTHR12998:SF0">
    <property type="entry name" value="TRNA:M(4)X MODIFICATION ENZYME TRM13 HOMOLOG"/>
    <property type="match status" value="1"/>
</dbReference>
<evidence type="ECO:0000313" key="18">
    <source>
        <dbReference type="Proteomes" id="UP001212411"/>
    </source>
</evidence>
<keyword evidence="8 15" id="KW-0819">tRNA processing</keyword>
<reference evidence="17 18" key="1">
    <citation type="journal article" date="2023" name="G3 (Bethesda)">
        <title>A high-quality reference genome for the fission yeast Schizosaccharomyces osmophilus.</title>
        <authorList>
            <person name="Jia G.S."/>
            <person name="Zhang W.C."/>
            <person name="Liang Y."/>
            <person name="Liu X.H."/>
            <person name="Rhind N."/>
            <person name="Pidoux A."/>
            <person name="Brysch-Herzberg M."/>
            <person name="Du L.L."/>
        </authorList>
    </citation>
    <scope>NUCLEOTIDE SEQUENCE [LARGE SCALE GENOMIC DNA]</scope>
    <source>
        <strain evidence="17 18">CBS 15793</strain>
    </source>
</reference>
<gene>
    <name evidence="17" type="primary">trm13</name>
    <name evidence="17" type="ORF">SOMG_02362</name>
</gene>
<evidence type="ECO:0000256" key="4">
    <source>
        <dbReference type="ARBA" id="ARBA00015883"/>
    </source>
</evidence>
<evidence type="ECO:0000259" key="16">
    <source>
        <dbReference type="PROSITE" id="PS51800"/>
    </source>
</evidence>
<keyword evidence="7 15" id="KW-0949">S-adenosyl-L-methionine</keyword>
<dbReference type="Proteomes" id="UP001212411">
    <property type="component" value="Chromosome 1"/>
</dbReference>
<organism evidence="17 18">
    <name type="scientific">Schizosaccharomyces osmophilus</name>
    <dbReference type="NCBI Taxonomy" id="2545709"/>
    <lineage>
        <taxon>Eukaryota</taxon>
        <taxon>Fungi</taxon>
        <taxon>Dikarya</taxon>
        <taxon>Ascomycota</taxon>
        <taxon>Taphrinomycotina</taxon>
        <taxon>Schizosaccharomycetes</taxon>
        <taxon>Schizosaccharomycetales</taxon>
        <taxon>Schizosaccharomycetaceae</taxon>
        <taxon>Schizosaccharomyces</taxon>
    </lineage>
</organism>
<evidence type="ECO:0000256" key="3">
    <source>
        <dbReference type="ARBA" id="ARBA00012810"/>
    </source>
</evidence>